<dbReference type="AlphaFoldDB" id="A0AA38F7E0"/>
<comment type="caution">
    <text evidence="2">The sequence shown here is derived from an EMBL/GenBank/DDBJ whole genome shotgun (WGS) entry which is preliminary data.</text>
</comment>
<organism evidence="2 3">
    <name type="scientific">Taxus chinensis</name>
    <name type="common">Chinese yew</name>
    <name type="synonym">Taxus wallichiana var. chinensis</name>
    <dbReference type="NCBI Taxonomy" id="29808"/>
    <lineage>
        <taxon>Eukaryota</taxon>
        <taxon>Viridiplantae</taxon>
        <taxon>Streptophyta</taxon>
        <taxon>Embryophyta</taxon>
        <taxon>Tracheophyta</taxon>
        <taxon>Spermatophyta</taxon>
        <taxon>Pinopsida</taxon>
        <taxon>Pinidae</taxon>
        <taxon>Conifers II</taxon>
        <taxon>Cupressales</taxon>
        <taxon>Taxaceae</taxon>
        <taxon>Taxus</taxon>
    </lineage>
</organism>
<feature type="non-terminal residue" evidence="2">
    <location>
        <position position="128"/>
    </location>
</feature>
<evidence type="ECO:0000313" key="3">
    <source>
        <dbReference type="Proteomes" id="UP000824469"/>
    </source>
</evidence>
<gene>
    <name evidence="2" type="ORF">KI387_044628</name>
</gene>
<dbReference type="EMBL" id="JAHRHJ020003813">
    <property type="protein sequence ID" value="KAH9291057.1"/>
    <property type="molecule type" value="Genomic_DNA"/>
</dbReference>
<evidence type="ECO:0000256" key="1">
    <source>
        <dbReference type="SAM" id="MobiDB-lite"/>
    </source>
</evidence>
<reference evidence="2 3" key="1">
    <citation type="journal article" date="2021" name="Nat. Plants">
        <title>The Taxus genome provides insights into paclitaxel biosynthesis.</title>
        <authorList>
            <person name="Xiong X."/>
            <person name="Gou J."/>
            <person name="Liao Q."/>
            <person name="Li Y."/>
            <person name="Zhou Q."/>
            <person name="Bi G."/>
            <person name="Li C."/>
            <person name="Du R."/>
            <person name="Wang X."/>
            <person name="Sun T."/>
            <person name="Guo L."/>
            <person name="Liang H."/>
            <person name="Lu P."/>
            <person name="Wu Y."/>
            <person name="Zhang Z."/>
            <person name="Ro D.K."/>
            <person name="Shang Y."/>
            <person name="Huang S."/>
            <person name="Yan J."/>
        </authorList>
    </citation>
    <scope>NUCLEOTIDE SEQUENCE [LARGE SCALE GENOMIC DNA]</scope>
    <source>
        <strain evidence="2">Ta-2019</strain>
    </source>
</reference>
<feature type="region of interest" description="Disordered" evidence="1">
    <location>
        <begin position="21"/>
        <end position="53"/>
    </location>
</feature>
<name>A0AA38F7E0_TAXCH</name>
<sequence>MVVTRDCTQVGGVRCDLGGEVSARSEARSEESSEVLGKSQKGCDTGTSQEVTHPSTTLAQARLTAEFQWDPVHKRWYDRTRYELFVTLSLWEMGVSHRDHPRSHGRRLGFKTGFVQVFSLWSCRAPRK</sequence>
<protein>
    <submittedName>
        <fullName evidence="2">Uncharacterized protein</fullName>
    </submittedName>
</protein>
<evidence type="ECO:0000313" key="2">
    <source>
        <dbReference type="EMBL" id="KAH9291057.1"/>
    </source>
</evidence>
<keyword evidence="3" id="KW-1185">Reference proteome</keyword>
<proteinExistence type="predicted"/>
<accession>A0AA38F7E0</accession>
<dbReference type="Proteomes" id="UP000824469">
    <property type="component" value="Unassembled WGS sequence"/>
</dbReference>